<dbReference type="Gene3D" id="3.40.50.12230">
    <property type="match status" value="1"/>
</dbReference>
<dbReference type="CDD" id="cd08646">
    <property type="entry name" value="FMT_core_Met-tRNA-FMT_N"/>
    <property type="match status" value="1"/>
</dbReference>
<dbReference type="InterPro" id="IPR036477">
    <property type="entry name" value="Formyl_transf_N_sf"/>
</dbReference>
<evidence type="ECO:0000313" key="7">
    <source>
        <dbReference type="EMBL" id="OGE33951.1"/>
    </source>
</evidence>
<feature type="domain" description="Formyl transferase C-terminal" evidence="6">
    <location>
        <begin position="179"/>
        <end position="259"/>
    </location>
</feature>
<dbReference type="InterPro" id="IPR041711">
    <property type="entry name" value="Met-tRNA-FMT_N"/>
</dbReference>
<dbReference type="AlphaFoldDB" id="A0A1F5JZQ8"/>
<dbReference type="EMBL" id="MFDB01000002">
    <property type="protein sequence ID" value="OGE33951.1"/>
    <property type="molecule type" value="Genomic_DNA"/>
</dbReference>
<comment type="caution">
    <text evidence="7">The sequence shown here is derived from an EMBL/GenBank/DDBJ whole genome shotgun (WGS) entry which is preliminary data.</text>
</comment>
<evidence type="ECO:0000256" key="3">
    <source>
        <dbReference type="ARBA" id="ARBA00022679"/>
    </source>
</evidence>
<comment type="similarity">
    <text evidence="1">Belongs to the Fmt family.</text>
</comment>
<sequence>MIKIAFLGTPNFVQPIKDTLAKRFTLVDSLNEADLAVVAAFGKILTKEELNTPKFGAVNVHPSLLSKYRGPSPIQSAILNGDKISGISIIKMDEEMDHGPILYQESLELSDRDTFDTLSKKMFLQAAAVLPKIIEKFLAGKIQPKEQNHINATFCKLLTKESGYFDLPAGRQVSTDFLRTLDKRIRAYYPWPSAWTKWNGKIVKFLPFRHPDPPVGGEGSLDLFQNKSGDSSLVTQNDRFLLQMEGKKAISLKDFLNGYPDFPIKNL</sequence>
<evidence type="ECO:0000259" key="5">
    <source>
        <dbReference type="Pfam" id="PF00551"/>
    </source>
</evidence>
<dbReference type="InterPro" id="IPR011034">
    <property type="entry name" value="Formyl_transferase-like_C_sf"/>
</dbReference>
<keyword evidence="3" id="KW-0808">Transferase</keyword>
<dbReference type="PANTHER" id="PTHR11138">
    <property type="entry name" value="METHIONYL-TRNA FORMYLTRANSFERASE"/>
    <property type="match status" value="1"/>
</dbReference>
<proteinExistence type="inferred from homology"/>
<dbReference type="InterPro" id="IPR044135">
    <property type="entry name" value="Met-tRNA-FMT_C"/>
</dbReference>
<evidence type="ECO:0000256" key="1">
    <source>
        <dbReference type="ARBA" id="ARBA00010699"/>
    </source>
</evidence>
<dbReference type="PROSITE" id="PS00373">
    <property type="entry name" value="GART"/>
    <property type="match status" value="1"/>
</dbReference>
<keyword evidence="4" id="KW-0648">Protein biosynthesis</keyword>
<dbReference type="PANTHER" id="PTHR11138:SF5">
    <property type="entry name" value="METHIONYL-TRNA FORMYLTRANSFERASE, MITOCHONDRIAL"/>
    <property type="match status" value="1"/>
</dbReference>
<feature type="domain" description="Formyl transferase N-terminal" evidence="5">
    <location>
        <begin position="32"/>
        <end position="133"/>
    </location>
</feature>
<dbReference type="GO" id="GO:0005829">
    <property type="term" value="C:cytosol"/>
    <property type="evidence" value="ECO:0007669"/>
    <property type="project" value="TreeGrafter"/>
</dbReference>
<evidence type="ECO:0000313" key="8">
    <source>
        <dbReference type="Proteomes" id="UP000177258"/>
    </source>
</evidence>
<dbReference type="Pfam" id="PF02911">
    <property type="entry name" value="Formyl_trans_C"/>
    <property type="match status" value="1"/>
</dbReference>
<gene>
    <name evidence="7" type="ORF">A3D83_03490</name>
</gene>
<organism evidence="7 8">
    <name type="scientific">Candidatus Daviesbacteria bacterium RIFCSPHIGHO2_02_FULL_41_10</name>
    <dbReference type="NCBI Taxonomy" id="1797774"/>
    <lineage>
        <taxon>Bacteria</taxon>
        <taxon>Candidatus Daviesiibacteriota</taxon>
    </lineage>
</organism>
<reference evidence="7 8" key="1">
    <citation type="journal article" date="2016" name="Nat. Commun.">
        <title>Thousands of microbial genomes shed light on interconnected biogeochemical processes in an aquifer system.</title>
        <authorList>
            <person name="Anantharaman K."/>
            <person name="Brown C.T."/>
            <person name="Hug L.A."/>
            <person name="Sharon I."/>
            <person name="Castelle C.J."/>
            <person name="Probst A.J."/>
            <person name="Thomas B.C."/>
            <person name="Singh A."/>
            <person name="Wilkins M.J."/>
            <person name="Karaoz U."/>
            <person name="Brodie E.L."/>
            <person name="Williams K.H."/>
            <person name="Hubbard S.S."/>
            <person name="Banfield J.F."/>
        </authorList>
    </citation>
    <scope>NUCLEOTIDE SEQUENCE [LARGE SCALE GENOMIC DNA]</scope>
</reference>
<dbReference type="Pfam" id="PF00551">
    <property type="entry name" value="Formyl_trans_N"/>
    <property type="match status" value="1"/>
</dbReference>
<dbReference type="InterPro" id="IPR002376">
    <property type="entry name" value="Formyl_transf_N"/>
</dbReference>
<dbReference type="InterPro" id="IPR001555">
    <property type="entry name" value="GART_AS"/>
</dbReference>
<evidence type="ECO:0000259" key="6">
    <source>
        <dbReference type="Pfam" id="PF02911"/>
    </source>
</evidence>
<dbReference type="InterPro" id="IPR005793">
    <property type="entry name" value="Formyl_trans_C"/>
</dbReference>
<accession>A0A1F5JZQ8</accession>
<dbReference type="SUPFAM" id="SSF50486">
    <property type="entry name" value="FMT C-terminal domain-like"/>
    <property type="match status" value="1"/>
</dbReference>
<dbReference type="SUPFAM" id="SSF53328">
    <property type="entry name" value="Formyltransferase"/>
    <property type="match status" value="1"/>
</dbReference>
<dbReference type="Proteomes" id="UP000177258">
    <property type="component" value="Unassembled WGS sequence"/>
</dbReference>
<dbReference type="CDD" id="cd08704">
    <property type="entry name" value="Met_tRNA_FMT_C"/>
    <property type="match status" value="1"/>
</dbReference>
<name>A0A1F5JZQ8_9BACT</name>
<dbReference type="EC" id="2.1.2.9" evidence="2"/>
<evidence type="ECO:0000256" key="4">
    <source>
        <dbReference type="ARBA" id="ARBA00022917"/>
    </source>
</evidence>
<protein>
    <recommendedName>
        <fullName evidence="2">methionyl-tRNA formyltransferase</fullName>
        <ecNumber evidence="2">2.1.2.9</ecNumber>
    </recommendedName>
</protein>
<dbReference type="GO" id="GO:0004479">
    <property type="term" value="F:methionyl-tRNA formyltransferase activity"/>
    <property type="evidence" value="ECO:0007669"/>
    <property type="project" value="UniProtKB-EC"/>
</dbReference>
<evidence type="ECO:0000256" key="2">
    <source>
        <dbReference type="ARBA" id="ARBA00012261"/>
    </source>
</evidence>